<dbReference type="InterPro" id="IPR011259">
    <property type="entry name" value="ERM_C_dom"/>
</dbReference>
<dbReference type="AlphaFoldDB" id="A0A8C7ZQD0"/>
<evidence type="ECO:0000256" key="2">
    <source>
        <dbReference type="ARBA" id="ARBA00004316"/>
    </source>
</evidence>
<dbReference type="GO" id="GO:0003779">
    <property type="term" value="F:actin binding"/>
    <property type="evidence" value="ECO:0007669"/>
    <property type="project" value="InterPro"/>
</dbReference>
<dbReference type="InterPro" id="IPR018979">
    <property type="entry name" value="FERM_N"/>
</dbReference>
<dbReference type="GO" id="GO:0005886">
    <property type="term" value="C:plasma membrane"/>
    <property type="evidence" value="ECO:0007669"/>
    <property type="project" value="UniProtKB-SubCell"/>
</dbReference>
<dbReference type="Gene3D" id="1.20.80.10">
    <property type="match status" value="1"/>
</dbReference>
<evidence type="ECO:0000256" key="8">
    <source>
        <dbReference type="SAM" id="MobiDB-lite"/>
    </source>
</evidence>
<reference evidence="10" key="1">
    <citation type="submission" date="2025-08" db="UniProtKB">
        <authorList>
            <consortium name="Ensembl"/>
        </authorList>
    </citation>
    <scope>IDENTIFICATION</scope>
</reference>
<keyword evidence="7" id="KW-0175">Coiled coil</keyword>
<dbReference type="PROSITE" id="PS00660">
    <property type="entry name" value="FERM_1"/>
    <property type="match status" value="1"/>
</dbReference>
<feature type="domain" description="FERM" evidence="9">
    <location>
        <begin position="1"/>
        <end position="283"/>
    </location>
</feature>
<evidence type="ECO:0000313" key="10">
    <source>
        <dbReference type="Ensembl" id="ENSOSIP00000043991.1"/>
    </source>
</evidence>
<dbReference type="PIRSF" id="PIRSF002305">
    <property type="entry name" value="ERM"/>
    <property type="match status" value="1"/>
</dbReference>
<dbReference type="InterPro" id="IPR011993">
    <property type="entry name" value="PH-like_dom_sf"/>
</dbReference>
<dbReference type="PRINTS" id="PR00935">
    <property type="entry name" value="BAND41"/>
</dbReference>
<dbReference type="InterPro" id="IPR011174">
    <property type="entry name" value="ERM"/>
</dbReference>
<dbReference type="FunFam" id="3.10.20.90:FF:000103">
    <property type="entry name" value="Merlin isoform 2"/>
    <property type="match status" value="1"/>
</dbReference>
<dbReference type="PANTHER" id="PTHR23281">
    <property type="entry name" value="MERLIN/MOESIN/EZRIN/RADIXIN"/>
    <property type="match status" value="1"/>
</dbReference>
<evidence type="ECO:0000256" key="5">
    <source>
        <dbReference type="ARBA" id="ARBA00023273"/>
    </source>
</evidence>
<dbReference type="GO" id="GO:0042995">
    <property type="term" value="C:cell projection"/>
    <property type="evidence" value="ECO:0007669"/>
    <property type="project" value="UniProtKB-SubCell"/>
</dbReference>
<dbReference type="SMART" id="SM01196">
    <property type="entry name" value="FERM_C"/>
    <property type="match status" value="1"/>
</dbReference>
<dbReference type="SUPFAM" id="SSF47031">
    <property type="entry name" value="Second domain of FERM"/>
    <property type="match status" value="1"/>
</dbReference>
<dbReference type="InterPro" id="IPR046810">
    <property type="entry name" value="ERM_helical"/>
</dbReference>
<dbReference type="FunFam" id="2.30.29.30:FF:000003">
    <property type="entry name" value="Radixin isoform 1"/>
    <property type="match status" value="1"/>
</dbReference>
<dbReference type="Proteomes" id="UP000694383">
    <property type="component" value="Unplaced"/>
</dbReference>
<dbReference type="Gene3D" id="1.20.80.60">
    <property type="match status" value="1"/>
</dbReference>
<dbReference type="Pfam" id="PF09380">
    <property type="entry name" value="FERM_C"/>
    <property type="match status" value="1"/>
</dbReference>
<dbReference type="PROSITE" id="PS50057">
    <property type="entry name" value="FERM_3"/>
    <property type="match status" value="1"/>
</dbReference>
<dbReference type="Ensembl" id="ENSOSIT00000046291.1">
    <property type="protein sequence ID" value="ENSOSIP00000043991.1"/>
    <property type="gene ID" value="ENSOSIG00000021069.1"/>
</dbReference>
<evidence type="ECO:0000256" key="4">
    <source>
        <dbReference type="ARBA" id="ARBA00023136"/>
    </source>
</evidence>
<comment type="subcellular location">
    <subcellularLocation>
        <location evidence="1">Cell membrane</location>
        <topology evidence="1">Peripheral membrane protein</topology>
    </subcellularLocation>
    <subcellularLocation>
        <location evidence="2">Cell projection</location>
    </subcellularLocation>
</comment>
<keyword evidence="11" id="KW-1185">Reference proteome</keyword>
<name>A0A8C7ZQD0_9TELE</name>
<dbReference type="InterPro" id="IPR014352">
    <property type="entry name" value="FERM/acyl-CoA-bd_prot_sf"/>
</dbReference>
<keyword evidence="3" id="KW-1003">Cell membrane</keyword>
<dbReference type="SUPFAM" id="SSF54236">
    <property type="entry name" value="Ubiquitin-like"/>
    <property type="match status" value="1"/>
</dbReference>
<dbReference type="FunFam" id="1.20.5.450:FF:000001">
    <property type="entry name" value="radixin isoform X2"/>
    <property type="match status" value="1"/>
</dbReference>
<dbReference type="Gene3D" id="1.20.5.450">
    <property type="match status" value="1"/>
</dbReference>
<feature type="coiled-coil region" evidence="7">
    <location>
        <begin position="487"/>
        <end position="524"/>
    </location>
</feature>
<dbReference type="Pfam" id="PF00769">
    <property type="entry name" value="ERM_C"/>
    <property type="match status" value="1"/>
</dbReference>
<evidence type="ECO:0000313" key="11">
    <source>
        <dbReference type="Proteomes" id="UP000694383"/>
    </source>
</evidence>
<dbReference type="SMART" id="SM00295">
    <property type="entry name" value="B41"/>
    <property type="match status" value="1"/>
</dbReference>
<dbReference type="InterPro" id="IPR041789">
    <property type="entry name" value="ERM_FERM_C"/>
</dbReference>
<dbReference type="SUPFAM" id="SSF48678">
    <property type="entry name" value="Moesin tail domain"/>
    <property type="match status" value="1"/>
</dbReference>
<evidence type="ECO:0000256" key="1">
    <source>
        <dbReference type="ARBA" id="ARBA00004202"/>
    </source>
</evidence>
<dbReference type="Gene3D" id="2.30.29.30">
    <property type="entry name" value="Pleckstrin-homology domain (PH domain)/Phosphotyrosine-binding domain (PTB)"/>
    <property type="match status" value="1"/>
</dbReference>
<dbReference type="CDD" id="cd13194">
    <property type="entry name" value="FERM_C_ERM"/>
    <property type="match status" value="1"/>
</dbReference>
<dbReference type="Pfam" id="PF20492">
    <property type="entry name" value="ERM_helical"/>
    <property type="match status" value="1"/>
</dbReference>
<dbReference type="InterPro" id="IPR019749">
    <property type="entry name" value="Band_41_domain"/>
</dbReference>
<dbReference type="Gene3D" id="6.10.360.10">
    <property type="match status" value="1"/>
</dbReference>
<feature type="binding site" evidence="6">
    <location>
        <begin position="76"/>
        <end position="79"/>
    </location>
    <ligand>
        <name>a 1,2-diacyl-sn-glycero-3-phospho-(1D-myo-inositol)</name>
        <dbReference type="ChEBI" id="CHEBI:57880"/>
    </ligand>
</feature>
<evidence type="ECO:0000256" key="7">
    <source>
        <dbReference type="SAM" id="Coils"/>
    </source>
</evidence>
<dbReference type="InterPro" id="IPR018980">
    <property type="entry name" value="FERM_PH-like_C"/>
</dbReference>
<proteinExistence type="predicted"/>
<keyword evidence="4" id="KW-0472">Membrane</keyword>
<dbReference type="InterPro" id="IPR000299">
    <property type="entry name" value="FERM_domain"/>
</dbReference>
<dbReference type="SUPFAM" id="SSF50729">
    <property type="entry name" value="PH domain-like"/>
    <property type="match status" value="1"/>
</dbReference>
<keyword evidence="5" id="KW-0966">Cell projection</keyword>
<accession>A0A8C7ZQD0</accession>
<reference evidence="10" key="2">
    <citation type="submission" date="2025-09" db="UniProtKB">
        <authorList>
            <consortium name="Ensembl"/>
        </authorList>
    </citation>
    <scope>IDENTIFICATION</scope>
</reference>
<dbReference type="InterPro" id="IPR008954">
    <property type="entry name" value="Moesin_tail_sf"/>
</dbReference>
<dbReference type="InterPro" id="IPR029071">
    <property type="entry name" value="Ubiquitin-like_domsf"/>
</dbReference>
<dbReference type="GeneTree" id="ENSGT01020000230354"/>
<evidence type="ECO:0000256" key="3">
    <source>
        <dbReference type="ARBA" id="ARBA00022475"/>
    </source>
</evidence>
<dbReference type="InterPro" id="IPR019748">
    <property type="entry name" value="FERM_central"/>
</dbReference>
<sequence length="563" mass="66193">MASALAARMGLNSLLRKQARTFRVRICTMESDMEFSCEIKWKGKDLFDLVCRTLGLRETWFFGLSYSVKDTVAWLKMDKKVLDQEVPKEEPIVFHFLAKFYPENAEEELVQDITQHLFFLQYGDYDPEVHKPGFLAEEELLPKRVINLYQMTPEMWEERITACYAEHRGRTRDQAEMEYLKIAQDLDMYGVNYFLIKNKKGTDLLLGVDALGLHIYDPNNKLTPKCSFPWNEIRNISYSDKEFTIKPLDKKTNVFKFNSSRLRVNKLILQLCIGNHDLFMRRRRVDSLEVQQMKAQAREERARKQVERQRLQREKQLREEAERARDELERRLVQLQDEAHMANEALLRSEQTADLLAEKAQIAEEEAKLLAQKAAEAEAEMQRIKVTAMRGQEERRLMEQKMLEAEMLALTMAEESERRAKEAEQLKQDLQEARDSERRAKNKLLEITSKAAYVPPSHPADNLPGDLSFSRENLSFDFKDTDMKRLSMEIEKEKVEYMEKSKHLQEQLNELKTEIESLKMKERESPLDIIHNQNTEQGTSKHSNFKKLTLQSTKSRVAFFEEL</sequence>
<dbReference type="Gene3D" id="3.10.20.90">
    <property type="entry name" value="Phosphatidylinositol 3-kinase Catalytic Subunit, Chain A, domain 1"/>
    <property type="match status" value="1"/>
</dbReference>
<evidence type="ECO:0000256" key="6">
    <source>
        <dbReference type="PIRSR" id="PIRSR002305-1"/>
    </source>
</evidence>
<dbReference type="PRINTS" id="PR00661">
    <property type="entry name" value="ERMFAMILY"/>
</dbReference>
<feature type="binding site" evidence="6">
    <location>
        <position position="266"/>
    </location>
    <ligand>
        <name>a 1,2-diacyl-sn-glycero-3-phospho-(1D-myo-inositol)</name>
        <dbReference type="ChEBI" id="CHEBI:57880"/>
    </ligand>
</feature>
<gene>
    <name evidence="10" type="primary">NF2</name>
</gene>
<dbReference type="InterPro" id="IPR000798">
    <property type="entry name" value="Ez/rad/moesin-like"/>
</dbReference>
<feature type="region of interest" description="Disordered" evidence="8">
    <location>
        <begin position="300"/>
        <end position="320"/>
    </location>
</feature>
<dbReference type="Pfam" id="PF09379">
    <property type="entry name" value="FERM_N"/>
    <property type="match status" value="1"/>
</dbReference>
<dbReference type="InterPro" id="IPR019747">
    <property type="entry name" value="FERM_CS"/>
</dbReference>
<dbReference type="PROSITE" id="PS00661">
    <property type="entry name" value="FERM_2"/>
    <property type="match status" value="1"/>
</dbReference>
<dbReference type="CDD" id="cd14473">
    <property type="entry name" value="FERM_B-lobe"/>
    <property type="match status" value="1"/>
</dbReference>
<evidence type="ECO:0000259" key="9">
    <source>
        <dbReference type="PROSITE" id="PS50057"/>
    </source>
</evidence>
<dbReference type="Pfam" id="PF00373">
    <property type="entry name" value="FERM_M"/>
    <property type="match status" value="1"/>
</dbReference>
<protein>
    <submittedName>
        <fullName evidence="10">NF2, moesin-ezrin-radixin like (MERLIN) tumor suppressor</fullName>
    </submittedName>
</protein>
<organism evidence="10 11">
    <name type="scientific">Oryzias sinensis</name>
    <name type="common">Chinese medaka</name>
    <dbReference type="NCBI Taxonomy" id="183150"/>
    <lineage>
        <taxon>Eukaryota</taxon>
        <taxon>Metazoa</taxon>
        <taxon>Chordata</taxon>
        <taxon>Craniata</taxon>
        <taxon>Vertebrata</taxon>
        <taxon>Euteleostomi</taxon>
        <taxon>Actinopterygii</taxon>
        <taxon>Neopterygii</taxon>
        <taxon>Teleostei</taxon>
        <taxon>Neoteleostei</taxon>
        <taxon>Acanthomorphata</taxon>
        <taxon>Ovalentaria</taxon>
        <taxon>Atherinomorphae</taxon>
        <taxon>Beloniformes</taxon>
        <taxon>Adrianichthyidae</taxon>
        <taxon>Oryziinae</taxon>
        <taxon>Oryzias</taxon>
    </lineage>
</organism>
<dbReference type="InterPro" id="IPR035963">
    <property type="entry name" value="FERM_2"/>
</dbReference>